<proteinExistence type="predicted"/>
<keyword evidence="2" id="KW-0472">Membrane</keyword>
<comment type="caution">
    <text evidence="4">The sequence shown here is derived from an EMBL/GenBank/DDBJ whole genome shotgun (WGS) entry which is preliminary data.</text>
</comment>
<organism evidence="4 5">
    <name type="scientific">Physocladia obscura</name>
    <dbReference type="NCBI Taxonomy" id="109957"/>
    <lineage>
        <taxon>Eukaryota</taxon>
        <taxon>Fungi</taxon>
        <taxon>Fungi incertae sedis</taxon>
        <taxon>Chytridiomycota</taxon>
        <taxon>Chytridiomycota incertae sedis</taxon>
        <taxon>Chytridiomycetes</taxon>
        <taxon>Chytridiales</taxon>
        <taxon>Chytriomycetaceae</taxon>
        <taxon>Physocladia</taxon>
    </lineage>
</organism>
<feature type="region of interest" description="Disordered" evidence="1">
    <location>
        <begin position="444"/>
        <end position="498"/>
    </location>
</feature>
<dbReference type="SUPFAM" id="SSF47769">
    <property type="entry name" value="SAM/Pointed domain"/>
    <property type="match status" value="1"/>
</dbReference>
<evidence type="ECO:0000256" key="1">
    <source>
        <dbReference type="SAM" id="MobiDB-lite"/>
    </source>
</evidence>
<evidence type="ECO:0000313" key="4">
    <source>
        <dbReference type="EMBL" id="KAJ3116336.1"/>
    </source>
</evidence>
<dbReference type="EMBL" id="JADGJH010001235">
    <property type="protein sequence ID" value="KAJ3116336.1"/>
    <property type="molecule type" value="Genomic_DNA"/>
</dbReference>
<dbReference type="CDD" id="cd12087">
    <property type="entry name" value="TM_EGFR-like"/>
    <property type="match status" value="1"/>
</dbReference>
<evidence type="ECO:0000259" key="3">
    <source>
        <dbReference type="PROSITE" id="PS50105"/>
    </source>
</evidence>
<dbReference type="InterPro" id="IPR013761">
    <property type="entry name" value="SAM/pointed_sf"/>
</dbReference>
<dbReference type="InterPro" id="IPR001660">
    <property type="entry name" value="SAM"/>
</dbReference>
<evidence type="ECO:0000313" key="5">
    <source>
        <dbReference type="Proteomes" id="UP001211907"/>
    </source>
</evidence>
<feature type="domain" description="SAM" evidence="3">
    <location>
        <begin position="374"/>
        <end position="439"/>
    </location>
</feature>
<protein>
    <recommendedName>
        <fullName evidence="3">SAM domain-containing protein</fullName>
    </recommendedName>
</protein>
<keyword evidence="2" id="KW-0812">Transmembrane</keyword>
<dbReference type="Gene3D" id="1.10.150.50">
    <property type="entry name" value="Transcription Factor, Ets-1"/>
    <property type="match status" value="1"/>
</dbReference>
<feature type="transmembrane region" description="Helical" evidence="2">
    <location>
        <begin position="172"/>
        <end position="195"/>
    </location>
</feature>
<evidence type="ECO:0000256" key="2">
    <source>
        <dbReference type="SAM" id="Phobius"/>
    </source>
</evidence>
<keyword evidence="2" id="KW-1133">Transmembrane helix</keyword>
<name>A0AAD5XER8_9FUNG</name>
<dbReference type="Pfam" id="PF00536">
    <property type="entry name" value="SAM_1"/>
    <property type="match status" value="1"/>
</dbReference>
<gene>
    <name evidence="4" type="ORF">HK100_001097</name>
</gene>
<sequence>MLLQENLVVVADYWVITSTVCQASDCAVGDYGHSSSICLVTNADSLANYTSYLFGAEQLYAHVKFWNTPVCNEELSRVTHYKINTCVHSSSKGDNSQSYQLLYDASANSLRNARYTDSNCAFENQTASFPVLLNETDCSSGPMFGQYYSASIQTTISETTDPNSPNSGGPNIGAIVGGVVGAVFFLGIIVFLYLYRSKAIKRYDARGVELNGPLQLAMQQQQQQQQHQQQNQPLNRHSFFSRLATERRFRPISLVSSNNLSDAEFLQHQQQQAGNNSPSLFSTPPPQVYIANNINGPIRTFTDTSTAVFSSISEAPTTNNSSVDQKQSIFAVMDSTSQQSLEGNRRQSAISTHEIARERLLLVDQKFSPYPQNWDCGDAARWVALHGGGGDYKSVMESEEIDGRALLVISVDVLCGVLGITSVGRKAKIADAVRRLKFVASSEGGASDGGVFTDDNNNEERGREDDGGMVPPPAYETTSRQVEEREMNSNFDETEAEN</sequence>
<keyword evidence="5" id="KW-1185">Reference proteome</keyword>
<dbReference type="AlphaFoldDB" id="A0AAD5XER8"/>
<accession>A0AAD5XER8</accession>
<dbReference type="SMART" id="SM00454">
    <property type="entry name" value="SAM"/>
    <property type="match status" value="1"/>
</dbReference>
<dbReference type="PROSITE" id="PS50105">
    <property type="entry name" value="SAM_DOMAIN"/>
    <property type="match status" value="1"/>
</dbReference>
<reference evidence="4" key="1">
    <citation type="submission" date="2020-05" db="EMBL/GenBank/DDBJ databases">
        <title>Phylogenomic resolution of chytrid fungi.</title>
        <authorList>
            <person name="Stajich J.E."/>
            <person name="Amses K."/>
            <person name="Simmons R."/>
            <person name="Seto K."/>
            <person name="Myers J."/>
            <person name="Bonds A."/>
            <person name="Quandt C.A."/>
            <person name="Barry K."/>
            <person name="Liu P."/>
            <person name="Grigoriev I."/>
            <person name="Longcore J.E."/>
            <person name="James T.Y."/>
        </authorList>
    </citation>
    <scope>NUCLEOTIDE SEQUENCE</scope>
    <source>
        <strain evidence="4">JEL0513</strain>
    </source>
</reference>
<dbReference type="Proteomes" id="UP001211907">
    <property type="component" value="Unassembled WGS sequence"/>
</dbReference>